<evidence type="ECO:0000259" key="5">
    <source>
        <dbReference type="PROSITE" id="PS50238"/>
    </source>
</evidence>
<dbReference type="SUPFAM" id="SSF56219">
    <property type="entry name" value="DNase I-like"/>
    <property type="match status" value="1"/>
</dbReference>
<dbReference type="AlphaFoldDB" id="A0A8H7C4P2"/>
<dbReference type="EMBL" id="JABXXO010000012">
    <property type="protein sequence ID" value="KAF7762118.1"/>
    <property type="molecule type" value="Genomic_DNA"/>
</dbReference>
<evidence type="ECO:0000256" key="2">
    <source>
        <dbReference type="ARBA" id="ARBA00004580"/>
    </source>
</evidence>
<dbReference type="InterPro" id="IPR036691">
    <property type="entry name" value="Endo/exonu/phosph_ase_sf"/>
</dbReference>
<dbReference type="Gene3D" id="1.10.555.10">
    <property type="entry name" value="Rho GTPase activation protein"/>
    <property type="match status" value="1"/>
</dbReference>
<gene>
    <name evidence="6" type="ORF">Agabi119p4_8711</name>
</gene>
<dbReference type="InterPro" id="IPR008936">
    <property type="entry name" value="Rho_GTPase_activation_prot"/>
</dbReference>
<dbReference type="PANTHER" id="PTHR11200:SF300">
    <property type="entry name" value="TYPE II INOSITOL 1,4,5-TRISPHOSPHATE 5-PHOSPHATASE"/>
    <property type="match status" value="1"/>
</dbReference>
<dbReference type="Pfam" id="PF22669">
    <property type="entry name" value="Exo_endo_phos2"/>
    <property type="match status" value="2"/>
</dbReference>
<feature type="domain" description="Rho-GAP" evidence="5">
    <location>
        <begin position="797"/>
        <end position="977"/>
    </location>
</feature>
<proteinExistence type="predicted"/>
<dbReference type="InterPro" id="IPR048869">
    <property type="entry name" value="OCRL-1_2_ASH"/>
</dbReference>
<comment type="subcellular location">
    <subcellularLocation>
        <location evidence="2">Cytoplasmic vesicle</location>
        <location evidence="2">Phagosome membrane</location>
    </subcellularLocation>
    <subcellularLocation>
        <location evidence="1">Early endosome membrane</location>
    </subcellularLocation>
</comment>
<evidence type="ECO:0000256" key="4">
    <source>
        <dbReference type="ARBA" id="ARBA00023329"/>
    </source>
</evidence>
<dbReference type="InterPro" id="IPR013783">
    <property type="entry name" value="Ig-like_fold"/>
</dbReference>
<dbReference type="SMART" id="SM00128">
    <property type="entry name" value="IPPc"/>
    <property type="match status" value="1"/>
</dbReference>
<dbReference type="Pfam" id="PF21310">
    <property type="entry name" value="OCRL-like_ASH"/>
    <property type="match status" value="1"/>
</dbReference>
<dbReference type="PANTHER" id="PTHR11200">
    <property type="entry name" value="INOSITOL 5-PHOSPHATASE"/>
    <property type="match status" value="1"/>
</dbReference>
<protein>
    <recommendedName>
        <fullName evidence="5">Rho-GAP domain-containing protein</fullName>
    </recommendedName>
</protein>
<dbReference type="GO" id="GO:0046856">
    <property type="term" value="P:phosphatidylinositol dephosphorylation"/>
    <property type="evidence" value="ECO:0007669"/>
    <property type="project" value="InterPro"/>
</dbReference>
<dbReference type="Gene3D" id="2.60.40.10">
    <property type="entry name" value="Immunoglobulins"/>
    <property type="match status" value="1"/>
</dbReference>
<sequence length="977" mass="109591">MSSIRSLLDSSLSSTETVLSFVETLSITNSPSIPPQNLEAPENWHDRRVLAAVSHKDDWALTEEGALFVYKFTSPENSPVLSLDVQRIYPIYGNFSIVMGQMRRNTIDLSTANSKVILDQPRSGFSLSVNPAEGLQNGIEAAKFYAADVQSLGILIAECKRLKNEIESSRNVDVEQSQIHFNWLVPYYSRFIHQYPSSSMPPDLRVANKNLLDRLSPASAGFSGNDNADIRLIRDEWVRDRARSLSRQGKRKLSLRLGTFNVNGKLPSQDLSSWIQGVSTSSLQAHREQAFPSANESVALTPHRVDSNIRDAAEPVNNDPGPDILTLGFQELDLSTEALIYSVGSAREDAWTMAIKAALGEKGMDYEKLTSKQLVGMLIIIFVKKKLKHCFGEVRATAAGSGILGIMGNKGATAVRLVFTPPFNAEALEVEAQQSPDSSLEHTKDTGAVTFTFVNAHMAAFDEMIDRRNQDFHELSKRLAFGKDPDDDDNVFFGVDSVASGSINIYETDALFWMVNLNYRVDVPDLDFRDLLKDNEWDDRLQTLIRYDQLKKSIISKKAFECFREHSITFLPTYRFGAGQVMDELGYDQKRRPAWTDRILHAAGPFCDVVQHSYTSYPQITMSDHRPVGADFSIHFDLYDRSKFEQHVRQLYREVHALDASHERPTIKIDQSFLDLGEVRYQTRLTKKVVIENVGKIACAWRFVPTQPDSPIHPEWLSIEPITGFFLPGEKTEIALTLHIDSRIASSLNLGPHDMSGTLILHTILGQDHFIAISGEYLPSCFGNKLVTLTRLPGTIRTLTSKELRAENHSLNAPTEFMRLVNWLMGSTTIPQDLFLVPAEETMIQTIRECLDTGEEFPWPPGSENAAPSYAIAQTLLELLDSLMEPVVPPVLHSRCVQTKSRDEAFELLDVLQPPAVNVWITLTAFLHFICQSSSDPSYPEKIADIFTPVLMKDGPEPTTVPISPIKKRRFILQFIA</sequence>
<dbReference type="Proteomes" id="UP000629468">
    <property type="component" value="Unassembled WGS sequence"/>
</dbReference>
<dbReference type="InterPro" id="IPR046985">
    <property type="entry name" value="IP5"/>
</dbReference>
<evidence type="ECO:0000313" key="7">
    <source>
        <dbReference type="Proteomes" id="UP000629468"/>
    </source>
</evidence>
<dbReference type="GO" id="GO:0007165">
    <property type="term" value="P:signal transduction"/>
    <property type="evidence" value="ECO:0007669"/>
    <property type="project" value="InterPro"/>
</dbReference>
<dbReference type="SUPFAM" id="SSF48350">
    <property type="entry name" value="GTPase activation domain, GAP"/>
    <property type="match status" value="1"/>
</dbReference>
<evidence type="ECO:0000313" key="6">
    <source>
        <dbReference type="EMBL" id="KAF7762118.1"/>
    </source>
</evidence>
<dbReference type="GO" id="GO:0031901">
    <property type="term" value="C:early endosome membrane"/>
    <property type="evidence" value="ECO:0007669"/>
    <property type="project" value="UniProtKB-SubCell"/>
</dbReference>
<dbReference type="InterPro" id="IPR000198">
    <property type="entry name" value="RhoGAP_dom"/>
</dbReference>
<reference evidence="6 7" key="1">
    <citation type="journal article" name="Sci. Rep.">
        <title>Telomere-to-telomere assembled and centromere annotated genomes of the two main subspecies of the button mushroom Agaricus bisporus reveal especially polymorphic chromosome ends.</title>
        <authorList>
            <person name="Sonnenberg A.S.M."/>
            <person name="Sedaghat-Telgerd N."/>
            <person name="Lavrijssen B."/>
            <person name="Ohm R.A."/>
            <person name="Hendrickx P.M."/>
            <person name="Scholtmeijer K."/>
            <person name="Baars J.J.P."/>
            <person name="van Peer A."/>
        </authorList>
    </citation>
    <scope>NUCLEOTIDE SEQUENCE [LARGE SCALE GENOMIC DNA]</scope>
    <source>
        <strain evidence="6 7">H119_p4</strain>
    </source>
</reference>
<name>A0A8H7C4P2_AGABI</name>
<dbReference type="Gene3D" id="3.60.10.10">
    <property type="entry name" value="Endonuclease/exonuclease/phosphatase"/>
    <property type="match status" value="1"/>
</dbReference>
<organism evidence="6 7">
    <name type="scientific">Agaricus bisporus var. burnettii</name>
    <dbReference type="NCBI Taxonomy" id="192524"/>
    <lineage>
        <taxon>Eukaryota</taxon>
        <taxon>Fungi</taxon>
        <taxon>Dikarya</taxon>
        <taxon>Basidiomycota</taxon>
        <taxon>Agaricomycotina</taxon>
        <taxon>Agaricomycetes</taxon>
        <taxon>Agaricomycetidae</taxon>
        <taxon>Agaricales</taxon>
        <taxon>Agaricineae</taxon>
        <taxon>Agaricaceae</taxon>
        <taxon>Agaricus</taxon>
    </lineage>
</organism>
<accession>A0A8H7C4P2</accession>
<comment type="caution">
    <text evidence="6">The sequence shown here is derived from an EMBL/GenBank/DDBJ whole genome shotgun (WGS) entry which is preliminary data.</text>
</comment>
<dbReference type="InterPro" id="IPR000300">
    <property type="entry name" value="IPPc"/>
</dbReference>
<evidence type="ECO:0000256" key="3">
    <source>
        <dbReference type="ARBA" id="ARBA00022753"/>
    </source>
</evidence>
<evidence type="ECO:0000256" key="1">
    <source>
        <dbReference type="ARBA" id="ARBA00004146"/>
    </source>
</evidence>
<dbReference type="Pfam" id="PF00620">
    <property type="entry name" value="RhoGAP"/>
    <property type="match status" value="1"/>
</dbReference>
<keyword evidence="4" id="KW-0968">Cytoplasmic vesicle</keyword>
<dbReference type="GO" id="GO:0004439">
    <property type="term" value="F:phosphatidylinositol-4,5-bisphosphate 5-phosphatase activity"/>
    <property type="evidence" value="ECO:0007669"/>
    <property type="project" value="TreeGrafter"/>
</dbReference>
<dbReference type="PROSITE" id="PS50238">
    <property type="entry name" value="RHOGAP"/>
    <property type="match status" value="1"/>
</dbReference>
<keyword evidence="3" id="KW-0967">Endosome</keyword>
<dbReference type="SMART" id="SM00324">
    <property type="entry name" value="RhoGAP"/>
    <property type="match status" value="1"/>
</dbReference>